<dbReference type="PROSITE" id="PS51257">
    <property type="entry name" value="PROKAR_LIPOPROTEIN"/>
    <property type="match status" value="1"/>
</dbReference>
<sequence length="229" mass="24663">MLHHSRPIVPVLLAFCACFIDVVCILGLFHTFTAFITGTLVVLCTEMFHQAENAALKVFVLAVFFASTLFWFASVTRLVQKNRITVRHLFALEAILVAAFMLVAGLGDPAAGGALSAVTLTAVSFSTVAMSLQNVIMLTLLNRHVPTTVMTGNTLKLVLGIADYFTHPETRPGSRTLIRHQALVLSAFAAGGLLASFLMTMLGFWALAIPVALLMLLAVVQPVHELQTA</sequence>
<evidence type="ECO:0000313" key="3">
    <source>
        <dbReference type="Proteomes" id="UP000004848"/>
    </source>
</evidence>
<evidence type="ECO:0000256" key="1">
    <source>
        <dbReference type="SAM" id="Phobius"/>
    </source>
</evidence>
<feature type="transmembrane region" description="Helical" evidence="1">
    <location>
        <begin position="12"/>
        <end position="42"/>
    </location>
</feature>
<feature type="transmembrane region" description="Helical" evidence="1">
    <location>
        <begin position="54"/>
        <end position="76"/>
    </location>
</feature>
<dbReference type="AlphaFoldDB" id="A0NV17"/>
<dbReference type="Proteomes" id="UP000004848">
    <property type="component" value="Unassembled WGS sequence"/>
</dbReference>
<feature type="transmembrane region" description="Helical" evidence="1">
    <location>
        <begin position="113"/>
        <end position="141"/>
    </location>
</feature>
<gene>
    <name evidence="2" type="ORF">SIAM614_05858</name>
</gene>
<dbReference type="Pfam" id="PF06912">
    <property type="entry name" value="DUF1275"/>
    <property type="match status" value="1"/>
</dbReference>
<keyword evidence="1" id="KW-1133">Transmembrane helix</keyword>
<name>A0NV17_ROSAI</name>
<keyword evidence="1 2" id="KW-0812">Transmembrane</keyword>
<proteinExistence type="predicted"/>
<dbReference type="GeneID" id="68847263"/>
<reference evidence="2 3" key="1">
    <citation type="submission" date="2006-05" db="EMBL/GenBank/DDBJ databases">
        <authorList>
            <person name="King G."/>
            <person name="Ferriera S."/>
            <person name="Johnson J."/>
            <person name="Kravitz S."/>
            <person name="Beeson K."/>
            <person name="Sutton G."/>
            <person name="Rogers Y.-H."/>
            <person name="Friedman R."/>
            <person name="Frazier M."/>
            <person name="Venter J.C."/>
        </authorList>
    </citation>
    <scope>NUCLEOTIDE SEQUENCE [LARGE SCALE GENOMIC DNA]</scope>
    <source>
        <strain evidence="3">ATCC 25650 / DSM 13394 / JCM 20685 / NBRC 16684 / NCIMB 2208 / IAM 12614 / B1</strain>
    </source>
</reference>
<feature type="transmembrane region" description="Helical" evidence="1">
    <location>
        <begin position="88"/>
        <end position="107"/>
    </location>
</feature>
<feature type="transmembrane region" description="Helical" evidence="1">
    <location>
        <begin position="181"/>
        <end position="198"/>
    </location>
</feature>
<dbReference type="RefSeq" id="WP_006935630.1">
    <property type="nucleotide sequence ID" value="NZ_AAUW01000010.1"/>
</dbReference>
<evidence type="ECO:0000313" key="2">
    <source>
        <dbReference type="EMBL" id="EAV43284.1"/>
    </source>
</evidence>
<dbReference type="OrthoDB" id="7676651at2"/>
<organism evidence="2 3">
    <name type="scientific">Roseibium aggregatum (strain ATCC 25650 / DSM 13394 / JCM 20685 / NBRC 16684 / NCIMB 2208 / IAM 12614 / B1)</name>
    <name type="common">Stappia aggregata</name>
    <dbReference type="NCBI Taxonomy" id="384765"/>
    <lineage>
        <taxon>Bacteria</taxon>
        <taxon>Pseudomonadati</taxon>
        <taxon>Pseudomonadota</taxon>
        <taxon>Alphaproteobacteria</taxon>
        <taxon>Hyphomicrobiales</taxon>
        <taxon>Stappiaceae</taxon>
        <taxon>Roseibium</taxon>
    </lineage>
</organism>
<accession>A0NV17</accession>
<protein>
    <submittedName>
        <fullName evidence="2">Putative permease transmembrane protein</fullName>
    </submittedName>
</protein>
<keyword evidence="1" id="KW-0472">Membrane</keyword>
<dbReference type="eggNOG" id="COG3619">
    <property type="taxonomic scope" value="Bacteria"/>
</dbReference>
<dbReference type="InterPro" id="IPR010699">
    <property type="entry name" value="DUF1275"/>
</dbReference>
<dbReference type="EMBL" id="AAUW01000010">
    <property type="protein sequence ID" value="EAV43284.1"/>
    <property type="molecule type" value="Genomic_DNA"/>
</dbReference>
<dbReference type="PANTHER" id="PTHR37314">
    <property type="entry name" value="SLR0142 PROTEIN"/>
    <property type="match status" value="1"/>
</dbReference>
<comment type="caution">
    <text evidence="2">The sequence shown here is derived from an EMBL/GenBank/DDBJ whole genome shotgun (WGS) entry which is preliminary data.</text>
</comment>